<sequence>MARAWLVMNGPNPNPVDPRIDAVVFDVFRTLLRFHDDEQPEHPWEVLAAVLQRAGATASAAEVRSKRADLVSAEFTRVDHVHSDIDMALVYRQLVEALIPTCADPDVLAAEAAKEFRRAATTYCEPYDGTAQFIEELSRDYLVAVASNTQRIYTARELSEAGLYDLFSAVLFSSDIERGKPDPLLLERVLHSIGVRPEHAVYIGDNPLDDYVAAMAAGCRFVLIRHEAPYGHTELGLPASVPIIRSFDQLPPLLDGLAQ</sequence>
<evidence type="ECO:0000313" key="2">
    <source>
        <dbReference type="Proteomes" id="UP000239814"/>
    </source>
</evidence>
<dbReference type="InterPro" id="IPR050155">
    <property type="entry name" value="HAD-like_hydrolase_sf"/>
</dbReference>
<evidence type="ECO:0000313" key="1">
    <source>
        <dbReference type="EMBL" id="AVM00908.1"/>
    </source>
</evidence>
<dbReference type="InterPro" id="IPR006439">
    <property type="entry name" value="HAD-SF_hydro_IA"/>
</dbReference>
<reference evidence="1 2" key="1">
    <citation type="submission" date="2018-03" db="EMBL/GenBank/DDBJ databases">
        <title>Characteristics and genome of n-alkane degrading marine bacteria Gordonia iterans isolated from crude oil contaminated in Tae-an, South Korea.</title>
        <authorList>
            <person name="Lee S.-S."/>
            <person name="Kim H."/>
        </authorList>
    </citation>
    <scope>NUCLEOTIDE SEQUENCE [LARGE SCALE GENOMIC DNA]</scope>
    <source>
        <strain evidence="1 2">Co17</strain>
    </source>
</reference>
<dbReference type="GO" id="GO:0008967">
    <property type="term" value="F:phosphoglycolate phosphatase activity"/>
    <property type="evidence" value="ECO:0007669"/>
    <property type="project" value="TreeGrafter"/>
</dbReference>
<dbReference type="AlphaFoldDB" id="A0A2S0KGU1"/>
<evidence type="ECO:0008006" key="3">
    <source>
        <dbReference type="Google" id="ProtNLM"/>
    </source>
</evidence>
<dbReference type="SFLD" id="SFLDG01129">
    <property type="entry name" value="C1.5:_HAD__Beta-PGM__Phosphata"/>
    <property type="match status" value="1"/>
</dbReference>
<dbReference type="InterPro" id="IPR023214">
    <property type="entry name" value="HAD_sf"/>
</dbReference>
<dbReference type="EMBL" id="CP027433">
    <property type="protein sequence ID" value="AVM00908.1"/>
    <property type="molecule type" value="Genomic_DNA"/>
</dbReference>
<protein>
    <recommendedName>
        <fullName evidence="3">HAD family hydrolase</fullName>
    </recommendedName>
</protein>
<dbReference type="SFLD" id="SFLDS00003">
    <property type="entry name" value="Haloacid_Dehalogenase"/>
    <property type="match status" value="1"/>
</dbReference>
<dbReference type="PANTHER" id="PTHR43434">
    <property type="entry name" value="PHOSPHOGLYCOLATE PHOSPHATASE"/>
    <property type="match status" value="1"/>
</dbReference>
<dbReference type="Gene3D" id="3.40.50.1000">
    <property type="entry name" value="HAD superfamily/HAD-like"/>
    <property type="match status" value="1"/>
</dbReference>
<dbReference type="Pfam" id="PF13419">
    <property type="entry name" value="HAD_2"/>
    <property type="match status" value="1"/>
</dbReference>
<dbReference type="NCBIfam" id="TIGR01549">
    <property type="entry name" value="HAD-SF-IA-v1"/>
    <property type="match status" value="1"/>
</dbReference>
<organism evidence="1 2">
    <name type="scientific">Gordonia iterans</name>
    <dbReference type="NCBI Taxonomy" id="1004901"/>
    <lineage>
        <taxon>Bacteria</taxon>
        <taxon>Bacillati</taxon>
        <taxon>Actinomycetota</taxon>
        <taxon>Actinomycetes</taxon>
        <taxon>Mycobacteriales</taxon>
        <taxon>Gordoniaceae</taxon>
        <taxon>Gordonia</taxon>
    </lineage>
</organism>
<proteinExistence type="predicted"/>
<dbReference type="Proteomes" id="UP000239814">
    <property type="component" value="Chromosome"/>
</dbReference>
<name>A0A2S0KGU1_9ACTN</name>
<dbReference type="InterPro" id="IPR036412">
    <property type="entry name" value="HAD-like_sf"/>
</dbReference>
<dbReference type="GO" id="GO:0006281">
    <property type="term" value="P:DNA repair"/>
    <property type="evidence" value="ECO:0007669"/>
    <property type="project" value="TreeGrafter"/>
</dbReference>
<dbReference type="SUPFAM" id="SSF56784">
    <property type="entry name" value="HAD-like"/>
    <property type="match status" value="1"/>
</dbReference>
<dbReference type="KEGG" id="git:C6V83_12220"/>
<gene>
    <name evidence="1" type="ORF">C6V83_12220</name>
</gene>
<dbReference type="GO" id="GO:0005829">
    <property type="term" value="C:cytosol"/>
    <property type="evidence" value="ECO:0007669"/>
    <property type="project" value="TreeGrafter"/>
</dbReference>
<keyword evidence="2" id="KW-1185">Reference proteome</keyword>
<accession>A0A2S0KGU1</accession>
<dbReference type="InterPro" id="IPR041492">
    <property type="entry name" value="HAD_2"/>
</dbReference>
<dbReference type="PANTHER" id="PTHR43434:SF1">
    <property type="entry name" value="PHOSPHOGLYCOLATE PHOSPHATASE"/>
    <property type="match status" value="1"/>
</dbReference>